<evidence type="ECO:0000259" key="10">
    <source>
        <dbReference type="Pfam" id="PF21082"/>
    </source>
</evidence>
<feature type="domain" description="Mechanosensitive ion channel MscS" evidence="9">
    <location>
        <begin position="587"/>
        <end position="653"/>
    </location>
</feature>
<dbReference type="SUPFAM" id="SSF50182">
    <property type="entry name" value="Sm-like ribonucleoproteins"/>
    <property type="match status" value="1"/>
</dbReference>
<evidence type="ECO:0000256" key="1">
    <source>
        <dbReference type="ARBA" id="ARBA00004651"/>
    </source>
</evidence>
<dbReference type="SUPFAM" id="SSF82689">
    <property type="entry name" value="Mechanosensitive channel protein MscS (YggB), C-terminal domain"/>
    <property type="match status" value="1"/>
</dbReference>
<dbReference type="InterPro" id="IPR049278">
    <property type="entry name" value="MS_channel_C"/>
</dbReference>
<evidence type="ECO:0000313" key="12">
    <source>
        <dbReference type="Proteomes" id="UP001229244"/>
    </source>
</evidence>
<dbReference type="GO" id="GO:0008381">
    <property type="term" value="F:mechanosensitive monoatomic ion channel activity"/>
    <property type="evidence" value="ECO:0007669"/>
    <property type="project" value="UniProtKB-ARBA"/>
</dbReference>
<keyword evidence="6 7" id="KW-0472">Membrane</keyword>
<feature type="transmembrane region" description="Helical" evidence="7">
    <location>
        <begin position="537"/>
        <end position="558"/>
    </location>
</feature>
<dbReference type="EMBL" id="JAUSUL010000003">
    <property type="protein sequence ID" value="MDQ0316922.1"/>
    <property type="molecule type" value="Genomic_DNA"/>
</dbReference>
<dbReference type="InterPro" id="IPR011066">
    <property type="entry name" value="MscS_channel_C_sf"/>
</dbReference>
<feature type="chain" id="PRO_5042274513" evidence="8">
    <location>
        <begin position="33"/>
        <end position="846"/>
    </location>
</feature>
<dbReference type="Gene3D" id="3.30.70.100">
    <property type="match status" value="1"/>
</dbReference>
<dbReference type="Pfam" id="PF00924">
    <property type="entry name" value="MS_channel_2nd"/>
    <property type="match status" value="1"/>
</dbReference>
<dbReference type="Pfam" id="PF21082">
    <property type="entry name" value="MS_channel_3rd"/>
    <property type="match status" value="1"/>
</dbReference>
<keyword evidence="3" id="KW-1003">Cell membrane</keyword>
<name>A0AAE3VRC0_9HYPH</name>
<evidence type="ECO:0000256" key="3">
    <source>
        <dbReference type="ARBA" id="ARBA00022475"/>
    </source>
</evidence>
<evidence type="ECO:0000256" key="6">
    <source>
        <dbReference type="ARBA" id="ARBA00023136"/>
    </source>
</evidence>
<evidence type="ECO:0000256" key="8">
    <source>
        <dbReference type="SAM" id="SignalP"/>
    </source>
</evidence>
<feature type="domain" description="Mechanosensitive ion channel MscS C-terminal" evidence="10">
    <location>
        <begin position="662"/>
        <end position="743"/>
    </location>
</feature>
<dbReference type="SUPFAM" id="SSF82861">
    <property type="entry name" value="Mechanosensitive channel protein MscS (YggB), transmembrane region"/>
    <property type="match status" value="1"/>
</dbReference>
<feature type="transmembrane region" description="Helical" evidence="7">
    <location>
        <begin position="564"/>
        <end position="584"/>
    </location>
</feature>
<dbReference type="Gene3D" id="1.10.287.1260">
    <property type="match status" value="1"/>
</dbReference>
<dbReference type="PANTHER" id="PTHR30566">
    <property type="entry name" value="YNAI-RELATED MECHANOSENSITIVE ION CHANNEL"/>
    <property type="match status" value="1"/>
</dbReference>
<dbReference type="PANTHER" id="PTHR30566:SF5">
    <property type="entry name" value="MECHANOSENSITIVE ION CHANNEL PROTEIN 1, MITOCHONDRIAL-RELATED"/>
    <property type="match status" value="1"/>
</dbReference>
<dbReference type="AlphaFoldDB" id="A0AAE3VRC0"/>
<comment type="subcellular location">
    <subcellularLocation>
        <location evidence="1">Cell membrane</location>
        <topology evidence="1">Multi-pass membrane protein</topology>
    </subcellularLocation>
</comment>
<evidence type="ECO:0000256" key="7">
    <source>
        <dbReference type="SAM" id="Phobius"/>
    </source>
</evidence>
<feature type="transmembrane region" description="Helical" evidence="7">
    <location>
        <begin position="494"/>
        <end position="517"/>
    </location>
</feature>
<sequence>MTADRVFPPGWFRVLAALALFVIMAAATTAAAQPEWTGNWDTRWPDGGARMLLSQDGDRVTGEYPLYSGRIEGTVDGRRLVGRWEEPDESGTFVFVLSEDGDSFMGRLGPDLWWTGTRVSDALVETNISQATPADTLRGFLIASEAVGNGQLEYLDNALGLLSFGDADLSRTDEISEATLMTLILGEFEIHLETIRRRTPDDDRMTVTLTRYDGRTFDLTFVRKQDAWYILVPPPEELQRTLRDLLEETGGRVPPANHIFELRTPRDTMEAFIDSMRAGPGGLDTAIATLDTSELNPVGLDREATLIAQYLEQVLARLGEVVLAEIPNDPESQTSYIHFTHPSGDIVIAPLLTDDGVKWKFTPETLRTIRNLFTATEDMPETDVVLPLYRPAQAVFFHIRSFLGSLAPALLSPLGPLEIWQWGAMVAVFGLALLGAVLVSLLLVAIDWFASRDDEDQTDLGFTASRFAVWGVRLLVFGAIGYGGLQLLGLPDSYAGVVQAIALSSLILGLIPIEFWVIDSLRRMLDRAGLITERGDILATLLVGVLKVAIVLGNLLLLAEALNIPYGAALAGVGIGGLAVALAARSTLENVIAGFILFADRPLAVGDFCSFGNQLGTVERIGIRSTMVRTLGRTLVAVPNADFVNMHLENYTRRDQILLRKTISLRHDTRPDQLRYVLTEIRRLLIAHPKVLEEPARARFLGFGNHAIEIEIFAYIRTTDWSEFLAIGEDIMLRLMEVVEQSGTYFAVPTRTLQLGRDPGPDAERAQASEAAVASWREQEELPFPNFTLEEIERLRATIAYPPEGAPRFVDQVPEGQIKSRRARRTFWSFARGGDKAGGDKAKPSS</sequence>
<reference evidence="11" key="1">
    <citation type="submission" date="2023-07" db="EMBL/GenBank/DDBJ databases">
        <title>Genomic Encyclopedia of Type Strains, Phase IV (KMG-IV): sequencing the most valuable type-strain genomes for metagenomic binning, comparative biology and taxonomic classification.</title>
        <authorList>
            <person name="Goeker M."/>
        </authorList>
    </citation>
    <scope>NUCLEOTIDE SEQUENCE</scope>
    <source>
        <strain evidence="11">DSM 21202</strain>
    </source>
</reference>
<keyword evidence="5 7" id="KW-1133">Transmembrane helix</keyword>
<accession>A0AAE3VRC0</accession>
<dbReference type="GO" id="GO:0005886">
    <property type="term" value="C:plasma membrane"/>
    <property type="evidence" value="ECO:0007669"/>
    <property type="project" value="UniProtKB-SubCell"/>
</dbReference>
<dbReference type="RefSeq" id="WP_306886796.1">
    <property type="nucleotide sequence ID" value="NZ_JAUSUL010000003.1"/>
</dbReference>
<dbReference type="InterPro" id="IPR011014">
    <property type="entry name" value="MscS_channel_TM-2"/>
</dbReference>
<feature type="signal peptide" evidence="8">
    <location>
        <begin position="1"/>
        <end position="32"/>
    </location>
</feature>
<evidence type="ECO:0000256" key="2">
    <source>
        <dbReference type="ARBA" id="ARBA00008017"/>
    </source>
</evidence>
<dbReference type="InterPro" id="IPR006685">
    <property type="entry name" value="MscS_channel_2nd"/>
</dbReference>
<proteinExistence type="inferred from homology"/>
<evidence type="ECO:0000256" key="4">
    <source>
        <dbReference type="ARBA" id="ARBA00022692"/>
    </source>
</evidence>
<organism evidence="11 12">
    <name type="scientific">Amorphus orientalis</name>
    <dbReference type="NCBI Taxonomy" id="649198"/>
    <lineage>
        <taxon>Bacteria</taxon>
        <taxon>Pseudomonadati</taxon>
        <taxon>Pseudomonadota</taxon>
        <taxon>Alphaproteobacteria</taxon>
        <taxon>Hyphomicrobiales</taxon>
        <taxon>Amorphaceae</taxon>
        <taxon>Amorphus</taxon>
    </lineage>
</organism>
<gene>
    <name evidence="11" type="ORF">J2S73_003398</name>
</gene>
<feature type="transmembrane region" description="Helical" evidence="7">
    <location>
        <begin position="467"/>
        <end position="488"/>
    </location>
</feature>
<evidence type="ECO:0000313" key="11">
    <source>
        <dbReference type="EMBL" id="MDQ0316922.1"/>
    </source>
</evidence>
<protein>
    <submittedName>
        <fullName evidence="11">Small-conductance mechanosensitive channel</fullName>
    </submittedName>
</protein>
<comment type="similarity">
    <text evidence="2">Belongs to the MscS (TC 1.A.23) family.</text>
</comment>
<dbReference type="InterPro" id="IPR023408">
    <property type="entry name" value="MscS_beta-dom_sf"/>
</dbReference>
<comment type="caution">
    <text evidence="11">The sequence shown here is derived from an EMBL/GenBank/DDBJ whole genome shotgun (WGS) entry which is preliminary data.</text>
</comment>
<evidence type="ECO:0000256" key="5">
    <source>
        <dbReference type="ARBA" id="ARBA00022989"/>
    </source>
</evidence>
<dbReference type="InterPro" id="IPR010920">
    <property type="entry name" value="LSM_dom_sf"/>
</dbReference>
<dbReference type="Gene3D" id="2.30.30.60">
    <property type="match status" value="1"/>
</dbReference>
<feature type="transmembrane region" description="Helical" evidence="7">
    <location>
        <begin position="419"/>
        <end position="446"/>
    </location>
</feature>
<keyword evidence="4 7" id="KW-0812">Transmembrane</keyword>
<keyword evidence="8" id="KW-0732">Signal</keyword>
<keyword evidence="12" id="KW-1185">Reference proteome</keyword>
<dbReference type="Proteomes" id="UP001229244">
    <property type="component" value="Unassembled WGS sequence"/>
</dbReference>
<evidence type="ECO:0000259" key="9">
    <source>
        <dbReference type="Pfam" id="PF00924"/>
    </source>
</evidence>